<proteinExistence type="predicted"/>
<evidence type="ECO:0000313" key="3">
    <source>
        <dbReference type="EMBL" id="GFY29822.1"/>
    </source>
</evidence>
<gene>
    <name evidence="3" type="primary">g.50241</name>
    <name evidence="3" type="ORF">TNCV_1813961</name>
</gene>
<feature type="chain" id="PRO_5036487665" evidence="1">
    <location>
        <begin position="22"/>
        <end position="145"/>
    </location>
</feature>
<organism evidence="3 4">
    <name type="scientific">Trichonephila clavipes</name>
    <name type="common">Golden silk orbweaver</name>
    <name type="synonym">Nephila clavipes</name>
    <dbReference type="NCBI Taxonomy" id="2585209"/>
    <lineage>
        <taxon>Eukaryota</taxon>
        <taxon>Metazoa</taxon>
        <taxon>Ecdysozoa</taxon>
        <taxon>Arthropoda</taxon>
        <taxon>Chelicerata</taxon>
        <taxon>Arachnida</taxon>
        <taxon>Araneae</taxon>
        <taxon>Araneomorphae</taxon>
        <taxon>Entelegynae</taxon>
        <taxon>Araneoidea</taxon>
        <taxon>Nephilidae</taxon>
        <taxon>Trichonephila</taxon>
    </lineage>
</organism>
<reference evidence="3" key="1">
    <citation type="submission" date="2020-08" db="EMBL/GenBank/DDBJ databases">
        <title>Multicomponent nature underlies the extraordinary mechanical properties of spider dragline silk.</title>
        <authorList>
            <person name="Kono N."/>
            <person name="Nakamura H."/>
            <person name="Mori M."/>
            <person name="Yoshida Y."/>
            <person name="Ohtoshi R."/>
            <person name="Malay A.D."/>
            <person name="Moran D.A.P."/>
            <person name="Tomita M."/>
            <person name="Numata K."/>
            <person name="Arakawa K."/>
        </authorList>
    </citation>
    <scope>NUCLEOTIDE SEQUENCE</scope>
</reference>
<keyword evidence="1" id="KW-0732">Signal</keyword>
<dbReference type="Pfam" id="PF13843">
    <property type="entry name" value="DDE_Tnp_1_7"/>
    <property type="match status" value="1"/>
</dbReference>
<name>A0A8X7BGT2_TRICX</name>
<dbReference type="EMBL" id="BMAU01021389">
    <property type="protein sequence ID" value="GFY29822.1"/>
    <property type="molecule type" value="Genomic_DNA"/>
</dbReference>
<comment type="caution">
    <text evidence="3">The sequence shown here is derived from an EMBL/GenBank/DDBJ whole genome shotgun (WGS) entry which is preliminary data.</text>
</comment>
<accession>A0A8X7BGT2</accession>
<evidence type="ECO:0000259" key="2">
    <source>
        <dbReference type="Pfam" id="PF13843"/>
    </source>
</evidence>
<dbReference type="InterPro" id="IPR029526">
    <property type="entry name" value="PGBD"/>
</dbReference>
<dbReference type="AlphaFoldDB" id="A0A8X7BGT2"/>
<evidence type="ECO:0000313" key="4">
    <source>
        <dbReference type="Proteomes" id="UP000887159"/>
    </source>
</evidence>
<sequence>MKGNAQLWLAVRTIFIPPGLADTLVKRKIDVSGTFRLNRRDLSRDLKTKNFFKKRRNYWVLEREVTVITWKDKKDVSLISTIHTIEMQDVTNERGETKSKPKCVVDYNDQMGGADKVDQHLAPYFTSRKREENTNIFFHLLDLAL</sequence>
<dbReference type="PANTHER" id="PTHR46599">
    <property type="entry name" value="PIGGYBAC TRANSPOSABLE ELEMENT-DERIVED PROTEIN 4"/>
    <property type="match status" value="1"/>
</dbReference>
<evidence type="ECO:0000256" key="1">
    <source>
        <dbReference type="SAM" id="SignalP"/>
    </source>
</evidence>
<dbReference type="PANTHER" id="PTHR46599:SF3">
    <property type="entry name" value="PIGGYBAC TRANSPOSABLE ELEMENT-DERIVED PROTEIN 4"/>
    <property type="match status" value="1"/>
</dbReference>
<dbReference type="Proteomes" id="UP000887159">
    <property type="component" value="Unassembled WGS sequence"/>
</dbReference>
<protein>
    <submittedName>
        <fullName evidence="3">DDE_Tnp_1_7 domain-containing protein</fullName>
    </submittedName>
</protein>
<feature type="domain" description="PiggyBac transposable element-derived protein" evidence="2">
    <location>
        <begin position="15"/>
        <end position="144"/>
    </location>
</feature>
<keyword evidence="4" id="KW-1185">Reference proteome</keyword>
<feature type="signal peptide" evidence="1">
    <location>
        <begin position="1"/>
        <end position="21"/>
    </location>
</feature>